<accession>A0ABV2YLW5</accession>
<proteinExistence type="predicted"/>
<name>A0ABV2YLW5_9ACTN</name>
<organism evidence="1 2">
    <name type="scientific">Streptomyces fragilis</name>
    <dbReference type="NCBI Taxonomy" id="67301"/>
    <lineage>
        <taxon>Bacteria</taxon>
        <taxon>Bacillati</taxon>
        <taxon>Actinomycetota</taxon>
        <taxon>Actinomycetes</taxon>
        <taxon>Kitasatosporales</taxon>
        <taxon>Streptomycetaceae</taxon>
        <taxon>Streptomyces</taxon>
    </lineage>
</organism>
<gene>
    <name evidence="1" type="ORF">AB0E65_21220</name>
</gene>
<dbReference type="Proteomes" id="UP001550850">
    <property type="component" value="Unassembled WGS sequence"/>
</dbReference>
<protein>
    <submittedName>
        <fullName evidence="1">Uncharacterized protein</fullName>
    </submittedName>
</protein>
<dbReference type="EMBL" id="JBEZUR010000038">
    <property type="protein sequence ID" value="MEU3556711.1"/>
    <property type="molecule type" value="Genomic_DNA"/>
</dbReference>
<reference evidence="1 2" key="1">
    <citation type="submission" date="2024-06" db="EMBL/GenBank/DDBJ databases">
        <title>The Natural Products Discovery Center: Release of the First 8490 Sequenced Strains for Exploring Actinobacteria Biosynthetic Diversity.</title>
        <authorList>
            <person name="Kalkreuter E."/>
            <person name="Kautsar S.A."/>
            <person name="Yang D."/>
            <person name="Bader C.D."/>
            <person name="Teijaro C.N."/>
            <person name="Fluegel L."/>
            <person name="Davis C.M."/>
            <person name="Simpson J.R."/>
            <person name="Lauterbach L."/>
            <person name="Steele A.D."/>
            <person name="Gui C."/>
            <person name="Meng S."/>
            <person name="Li G."/>
            <person name="Viehrig K."/>
            <person name="Ye F."/>
            <person name="Su P."/>
            <person name="Kiefer A.F."/>
            <person name="Nichols A."/>
            <person name="Cepeda A.J."/>
            <person name="Yan W."/>
            <person name="Fan B."/>
            <person name="Jiang Y."/>
            <person name="Adhikari A."/>
            <person name="Zheng C.-J."/>
            <person name="Schuster L."/>
            <person name="Cowan T.M."/>
            <person name="Smanski M.J."/>
            <person name="Chevrette M.G."/>
            <person name="De Carvalho L.P.S."/>
            <person name="Shen B."/>
        </authorList>
    </citation>
    <scope>NUCLEOTIDE SEQUENCE [LARGE SCALE GENOMIC DNA]</scope>
    <source>
        <strain evidence="1 2">NPDC038104</strain>
    </source>
</reference>
<evidence type="ECO:0000313" key="1">
    <source>
        <dbReference type="EMBL" id="MEU3556711.1"/>
    </source>
</evidence>
<dbReference type="RefSeq" id="WP_108952848.1">
    <property type="nucleotide sequence ID" value="NZ_BEVZ01000002.1"/>
</dbReference>
<keyword evidence="2" id="KW-1185">Reference proteome</keyword>
<comment type="caution">
    <text evidence="1">The sequence shown here is derived from an EMBL/GenBank/DDBJ whole genome shotgun (WGS) entry which is preliminary data.</text>
</comment>
<evidence type="ECO:0000313" key="2">
    <source>
        <dbReference type="Proteomes" id="UP001550850"/>
    </source>
</evidence>
<sequence length="137" mass="14977">MADPRAVLAHAREGPAPSGWRVFTKKRGKVSGFLRGTSDDPDPLLVITPEVVVEYKDDHKPLSVVTFSDLAEAALKADATTSSTSSFATLDVWVELIHLDGRKEKWRSKSFSSNLQPIQAFIEAYGVHKALQEAGGR</sequence>